<evidence type="ECO:0000313" key="1">
    <source>
        <dbReference type="EMBL" id="KAI4345218.1"/>
    </source>
</evidence>
<dbReference type="EMBL" id="CM039430">
    <property type="protein sequence ID" value="KAI4345218.1"/>
    <property type="molecule type" value="Genomic_DNA"/>
</dbReference>
<proteinExistence type="predicted"/>
<keyword evidence="2" id="KW-1185">Reference proteome</keyword>
<reference evidence="1 2" key="1">
    <citation type="journal article" date="2022" name="DNA Res.">
        <title>Chromosomal-level genome assembly of the orchid tree Bauhinia variegata (Leguminosae; Cercidoideae) supports the allotetraploid origin hypothesis of Bauhinia.</title>
        <authorList>
            <person name="Zhong Y."/>
            <person name="Chen Y."/>
            <person name="Zheng D."/>
            <person name="Pang J."/>
            <person name="Liu Y."/>
            <person name="Luo S."/>
            <person name="Meng S."/>
            <person name="Qian L."/>
            <person name="Wei D."/>
            <person name="Dai S."/>
            <person name="Zhou R."/>
        </authorList>
    </citation>
    <scope>NUCLEOTIDE SEQUENCE [LARGE SCALE GENOMIC DNA]</scope>
    <source>
        <strain evidence="1">BV-YZ2020</strain>
    </source>
</reference>
<accession>A0ACB9P9A6</accession>
<protein>
    <submittedName>
        <fullName evidence="1">Uncharacterized protein</fullName>
    </submittedName>
</protein>
<sequence length="180" mass="19879">MMLGGHQIMRRTRSISGGMSADELMPKSDDHRVKAMQMCPEEKVEEGKQQSLVKNSKQDLDLDDEGRRLLAAKGAVSSATHGGSAATTTCIPIQQHSTPHFLRTCGLCKQHLAPSRDIYMYRGDTAFCSLECREEHMKVEERKDKAKVSSKSNYKKQDHHTSSSNSKPSNSTKAPTMAAA</sequence>
<evidence type="ECO:0000313" key="2">
    <source>
        <dbReference type="Proteomes" id="UP000828941"/>
    </source>
</evidence>
<name>A0ACB9P9A6_BAUVA</name>
<comment type="caution">
    <text evidence="1">The sequence shown here is derived from an EMBL/GenBank/DDBJ whole genome shotgun (WGS) entry which is preliminary data.</text>
</comment>
<gene>
    <name evidence="1" type="ORF">L6164_012360</name>
</gene>
<dbReference type="Proteomes" id="UP000828941">
    <property type="component" value="Chromosome 5"/>
</dbReference>
<organism evidence="1 2">
    <name type="scientific">Bauhinia variegata</name>
    <name type="common">Purple orchid tree</name>
    <name type="synonym">Phanera variegata</name>
    <dbReference type="NCBI Taxonomy" id="167791"/>
    <lineage>
        <taxon>Eukaryota</taxon>
        <taxon>Viridiplantae</taxon>
        <taxon>Streptophyta</taxon>
        <taxon>Embryophyta</taxon>
        <taxon>Tracheophyta</taxon>
        <taxon>Spermatophyta</taxon>
        <taxon>Magnoliopsida</taxon>
        <taxon>eudicotyledons</taxon>
        <taxon>Gunneridae</taxon>
        <taxon>Pentapetalae</taxon>
        <taxon>rosids</taxon>
        <taxon>fabids</taxon>
        <taxon>Fabales</taxon>
        <taxon>Fabaceae</taxon>
        <taxon>Cercidoideae</taxon>
        <taxon>Cercideae</taxon>
        <taxon>Bauhiniinae</taxon>
        <taxon>Bauhinia</taxon>
    </lineage>
</organism>